<keyword evidence="6" id="KW-1185">Reference proteome</keyword>
<accession>A0A5J9UBI8</accession>
<dbReference type="PROSITE" id="PS00285">
    <property type="entry name" value="POTATO_INHIBITOR"/>
    <property type="match status" value="1"/>
</dbReference>
<dbReference type="Gramene" id="TVT97739">
    <property type="protein sequence ID" value="TVT97739"/>
    <property type="gene ID" value="EJB05_56998"/>
</dbReference>
<dbReference type="InterPro" id="IPR036354">
    <property type="entry name" value="Prot_inh_pot1_sf"/>
</dbReference>
<dbReference type="EMBL" id="RWGY01000949">
    <property type="protein sequence ID" value="TVT97739.1"/>
    <property type="molecule type" value="Genomic_DNA"/>
</dbReference>
<comment type="caution">
    <text evidence="5">The sequence shown here is derived from an EMBL/GenBank/DDBJ whole genome shotgun (WGS) entry which is preliminary data.</text>
</comment>
<dbReference type="GO" id="GO:0004867">
    <property type="term" value="F:serine-type endopeptidase inhibitor activity"/>
    <property type="evidence" value="ECO:0007669"/>
    <property type="project" value="UniProtKB-KW"/>
</dbReference>
<evidence type="ECO:0000256" key="3">
    <source>
        <dbReference type="ARBA" id="ARBA00022900"/>
    </source>
</evidence>
<dbReference type="SUPFAM" id="SSF54654">
    <property type="entry name" value="CI-2 family of serine protease inhibitors"/>
    <property type="match status" value="1"/>
</dbReference>
<evidence type="ECO:0000313" key="6">
    <source>
        <dbReference type="Proteomes" id="UP000324897"/>
    </source>
</evidence>
<comment type="similarity">
    <text evidence="1">Belongs to the protease inhibitor I13 (potato type I serine protease inhibitor) family.</text>
</comment>
<dbReference type="GO" id="GO:0009611">
    <property type="term" value="P:response to wounding"/>
    <property type="evidence" value="ECO:0007669"/>
    <property type="project" value="InterPro"/>
</dbReference>
<dbReference type="Pfam" id="PF00280">
    <property type="entry name" value="potato_inhibit"/>
    <property type="match status" value="1"/>
</dbReference>
<sequence>MARGLPSVSHHAKMSWPELVGRSAWAAIVVIKGQRQDVLIKLLGAGDQKPGDFDAHRVCLFIDDEGNVAKTAVVG</sequence>
<dbReference type="InterPro" id="IPR000864">
    <property type="entry name" value="Prot_inh_pot1"/>
</dbReference>
<dbReference type="OrthoDB" id="580986at2759"/>
<evidence type="ECO:0000313" key="5">
    <source>
        <dbReference type="EMBL" id="TVU21055.1"/>
    </source>
</evidence>
<gene>
    <name evidence="5" type="ORF">EJB05_30667</name>
    <name evidence="4" type="ORF">EJB05_56998</name>
</gene>
<dbReference type="PANTHER" id="PTHR33091">
    <property type="entry name" value="PROTEIN, PUTATIVE, EXPRESSED-RELATED"/>
    <property type="match status" value="1"/>
</dbReference>
<organism evidence="5 6">
    <name type="scientific">Eragrostis curvula</name>
    <name type="common">weeping love grass</name>
    <dbReference type="NCBI Taxonomy" id="38414"/>
    <lineage>
        <taxon>Eukaryota</taxon>
        <taxon>Viridiplantae</taxon>
        <taxon>Streptophyta</taxon>
        <taxon>Embryophyta</taxon>
        <taxon>Tracheophyta</taxon>
        <taxon>Spermatophyta</taxon>
        <taxon>Magnoliopsida</taxon>
        <taxon>Liliopsida</taxon>
        <taxon>Poales</taxon>
        <taxon>Poaceae</taxon>
        <taxon>PACMAD clade</taxon>
        <taxon>Chloridoideae</taxon>
        <taxon>Eragrostideae</taxon>
        <taxon>Eragrostidinae</taxon>
        <taxon>Eragrostis</taxon>
    </lineage>
</organism>
<keyword evidence="2" id="KW-0646">Protease inhibitor</keyword>
<proteinExistence type="inferred from homology"/>
<dbReference type="Gene3D" id="3.30.10.10">
    <property type="entry name" value="Trypsin Inhibitor V, subunit A"/>
    <property type="match status" value="1"/>
</dbReference>
<reference evidence="5 6" key="1">
    <citation type="journal article" date="2019" name="Sci. Rep.">
        <title>A high-quality genome of Eragrostis curvula grass provides insights into Poaceae evolution and supports new strategies to enhance forage quality.</title>
        <authorList>
            <person name="Carballo J."/>
            <person name="Santos B.A.C.M."/>
            <person name="Zappacosta D."/>
            <person name="Garbus I."/>
            <person name="Selva J.P."/>
            <person name="Gallo C.A."/>
            <person name="Diaz A."/>
            <person name="Albertini E."/>
            <person name="Caccamo M."/>
            <person name="Echenique V."/>
        </authorList>
    </citation>
    <scope>NUCLEOTIDE SEQUENCE [LARGE SCALE GENOMIC DNA]</scope>
    <source>
        <strain evidence="6">cv. Victoria</strain>
        <tissue evidence="5">Leaf</tissue>
    </source>
</reference>
<evidence type="ECO:0000256" key="1">
    <source>
        <dbReference type="ARBA" id="ARBA00008210"/>
    </source>
</evidence>
<name>A0A5J9UBI8_9POAL</name>
<dbReference type="AlphaFoldDB" id="A0A5J9UBI8"/>
<evidence type="ECO:0000256" key="2">
    <source>
        <dbReference type="ARBA" id="ARBA00022690"/>
    </source>
</evidence>
<dbReference type="Gramene" id="TVU21055">
    <property type="protein sequence ID" value="TVU21055"/>
    <property type="gene ID" value="EJB05_30667"/>
</dbReference>
<dbReference type="EMBL" id="RWGY01000026">
    <property type="protein sequence ID" value="TVU21055.1"/>
    <property type="molecule type" value="Genomic_DNA"/>
</dbReference>
<protein>
    <submittedName>
        <fullName evidence="5">Uncharacterized protein</fullName>
    </submittedName>
</protein>
<dbReference type="Proteomes" id="UP000324897">
    <property type="component" value="Unassembled WGS sequence"/>
</dbReference>
<keyword evidence="3" id="KW-0722">Serine protease inhibitor</keyword>
<evidence type="ECO:0000313" key="4">
    <source>
        <dbReference type="EMBL" id="TVT97739.1"/>
    </source>
</evidence>
<feature type="non-terminal residue" evidence="5">
    <location>
        <position position="1"/>
    </location>
</feature>
<dbReference type="PANTHER" id="PTHR33091:SF92">
    <property type="entry name" value="OS02G0124300 PROTEIN"/>
    <property type="match status" value="1"/>
</dbReference>